<evidence type="ECO:0000256" key="1">
    <source>
        <dbReference type="SAM" id="MobiDB-lite"/>
    </source>
</evidence>
<evidence type="ECO:0000313" key="3">
    <source>
        <dbReference type="Proteomes" id="UP000078540"/>
    </source>
</evidence>
<evidence type="ECO:0000313" key="2">
    <source>
        <dbReference type="EMBL" id="KYM83882.1"/>
    </source>
</evidence>
<name>A0A195BI49_9HYME</name>
<gene>
    <name evidence="2" type="ORF">ALC53_05742</name>
</gene>
<sequence>MQQSIKDKRFAVCCRVLDVRKSTELSSTIPGGCFHANRDQRERQSEEGKWTTPIRPRHEEAAITSALVIERKWLKVLLGSRKRLLSSTITTIITTTNNNRQKPSRPLFSGAYLDLYPLLFTPPRWYTGARLSSGRYGSDKVLGDPTSFAERGTGRKDEIGESKSGMDDGRTRRDERGSSVVIARVMLPVSLLLLPLLSSRLCRCRCCCYCC</sequence>
<accession>A0A195BI49</accession>
<dbReference type="AlphaFoldDB" id="A0A195BI49"/>
<proteinExistence type="predicted"/>
<dbReference type="EMBL" id="KQ976476">
    <property type="protein sequence ID" value="KYM83882.1"/>
    <property type="molecule type" value="Genomic_DNA"/>
</dbReference>
<feature type="compositionally biased region" description="Basic and acidic residues" evidence="1">
    <location>
        <begin position="152"/>
        <end position="175"/>
    </location>
</feature>
<feature type="region of interest" description="Disordered" evidence="1">
    <location>
        <begin position="142"/>
        <end position="175"/>
    </location>
</feature>
<keyword evidence="3" id="KW-1185">Reference proteome</keyword>
<protein>
    <submittedName>
        <fullName evidence="2">Uncharacterized protein</fullName>
    </submittedName>
</protein>
<dbReference type="Proteomes" id="UP000078540">
    <property type="component" value="Unassembled WGS sequence"/>
</dbReference>
<organism evidence="2 3">
    <name type="scientific">Atta colombica</name>
    <dbReference type="NCBI Taxonomy" id="520822"/>
    <lineage>
        <taxon>Eukaryota</taxon>
        <taxon>Metazoa</taxon>
        <taxon>Ecdysozoa</taxon>
        <taxon>Arthropoda</taxon>
        <taxon>Hexapoda</taxon>
        <taxon>Insecta</taxon>
        <taxon>Pterygota</taxon>
        <taxon>Neoptera</taxon>
        <taxon>Endopterygota</taxon>
        <taxon>Hymenoptera</taxon>
        <taxon>Apocrita</taxon>
        <taxon>Aculeata</taxon>
        <taxon>Formicoidea</taxon>
        <taxon>Formicidae</taxon>
        <taxon>Myrmicinae</taxon>
        <taxon>Atta</taxon>
    </lineage>
</organism>
<reference evidence="2 3" key="1">
    <citation type="submission" date="2015-09" db="EMBL/GenBank/DDBJ databases">
        <title>Atta colombica WGS genome.</title>
        <authorList>
            <person name="Nygaard S."/>
            <person name="Hu H."/>
            <person name="Boomsma J."/>
            <person name="Zhang G."/>
        </authorList>
    </citation>
    <scope>NUCLEOTIDE SEQUENCE [LARGE SCALE GENOMIC DNA]</scope>
    <source>
        <strain evidence="2">Treedump-2</strain>
        <tissue evidence="2">Whole body</tissue>
    </source>
</reference>